<keyword evidence="2" id="KW-1185">Reference proteome</keyword>
<evidence type="ECO:0000313" key="2">
    <source>
        <dbReference type="Proteomes" id="UP000032300"/>
    </source>
</evidence>
<dbReference type="KEGG" id="sphi:TS85_12845"/>
<protein>
    <recommendedName>
        <fullName evidence="3">DUF3052 domain-containing protein</fullName>
    </recommendedName>
</protein>
<dbReference type="AlphaFoldDB" id="A0A7U4J918"/>
<dbReference type="EMBL" id="CP010836">
    <property type="protein sequence ID" value="AJP72481.1"/>
    <property type="molecule type" value="Genomic_DNA"/>
</dbReference>
<dbReference type="OrthoDB" id="9800461at2"/>
<name>A0A7U4J918_9SPHN</name>
<evidence type="ECO:0008006" key="3">
    <source>
        <dbReference type="Google" id="ProtNLM"/>
    </source>
</evidence>
<reference evidence="1 2" key="1">
    <citation type="journal article" date="2015" name="Int. J. Syst. Evol. Microbiol.">
        <title>Sphingomonas hengshuiensis sp. nov., isolated from lake wetland.</title>
        <authorList>
            <person name="Wei S."/>
            <person name="Wang T."/>
            <person name="Liu H."/>
            <person name="Zhang C."/>
            <person name="Guo J."/>
            <person name="Wang Q."/>
            <person name="Liang K."/>
            <person name="Zhang Z."/>
        </authorList>
    </citation>
    <scope>NUCLEOTIDE SEQUENCE [LARGE SCALE GENOMIC DNA]</scope>
    <source>
        <strain evidence="1 2">WHSC-8</strain>
    </source>
</reference>
<evidence type="ECO:0000313" key="1">
    <source>
        <dbReference type="EMBL" id="AJP72481.1"/>
    </source>
</evidence>
<dbReference type="RefSeq" id="WP_044332662.1">
    <property type="nucleotide sequence ID" value="NZ_CP010836.1"/>
</dbReference>
<gene>
    <name evidence="1" type="ORF">TS85_12845</name>
</gene>
<organism evidence="1 2">
    <name type="scientific">Sphingomonas hengshuiensis</name>
    <dbReference type="NCBI Taxonomy" id="1609977"/>
    <lineage>
        <taxon>Bacteria</taxon>
        <taxon>Pseudomonadati</taxon>
        <taxon>Pseudomonadota</taxon>
        <taxon>Alphaproteobacteria</taxon>
        <taxon>Sphingomonadales</taxon>
        <taxon>Sphingomonadaceae</taxon>
        <taxon>Sphingomonas</taxon>
    </lineage>
</organism>
<reference evidence="1 2" key="2">
    <citation type="submission" date="2015-02" db="EMBL/GenBank/DDBJ databases">
        <title>The complete genome of Sphingomonas hengshuiensis sp. WHSC-8 isolated from soil of Hengshui Lake.</title>
        <authorList>
            <person name="Wei S."/>
            <person name="Guo J."/>
            <person name="Su C."/>
            <person name="Wu R."/>
            <person name="Zhang Z."/>
            <person name="Liang K."/>
            <person name="Li H."/>
            <person name="Wang T."/>
            <person name="Liu H."/>
            <person name="Zhang C."/>
            <person name="Li Z."/>
            <person name="Wang Q."/>
            <person name="Meng J."/>
        </authorList>
    </citation>
    <scope>NUCLEOTIDE SEQUENCE [LARGE SCALE GENOMIC DNA]</scope>
    <source>
        <strain evidence="1 2">WHSC-8</strain>
    </source>
</reference>
<accession>A0A7U4J918</accession>
<proteinExistence type="predicted"/>
<dbReference type="Proteomes" id="UP000032300">
    <property type="component" value="Chromosome"/>
</dbReference>
<sequence>MSDKPVAERLQVKHGRRLAVIGAPPALDAAIGTDAPRAAPSEAEVVLLATPDRATFLAQVPRTAAAIAPAAILWVAYPKLTSPLAADLNRDTIRALALAHGLDTVSQIAVDADWSAMRLKRV</sequence>